<feature type="compositionally biased region" description="Basic and acidic residues" evidence="1">
    <location>
        <begin position="45"/>
        <end position="55"/>
    </location>
</feature>
<feature type="region of interest" description="Disordered" evidence="1">
    <location>
        <begin position="34"/>
        <end position="59"/>
    </location>
</feature>
<protein>
    <recommendedName>
        <fullName evidence="2">DUF6590 domain-containing protein</fullName>
    </recommendedName>
</protein>
<accession>A0A8T9CG17</accession>
<feature type="domain" description="DUF6590" evidence="2">
    <location>
        <begin position="175"/>
        <end position="320"/>
    </location>
</feature>
<dbReference type="EMBL" id="QGMK01000429">
    <property type="protein sequence ID" value="TVY81743.1"/>
    <property type="molecule type" value="Genomic_DNA"/>
</dbReference>
<reference evidence="3 4" key="1">
    <citation type="submission" date="2018-05" db="EMBL/GenBank/DDBJ databases">
        <title>Genome sequencing and assembly of the regulated plant pathogen Lachnellula willkommii and related sister species for the development of diagnostic species identification markers.</title>
        <authorList>
            <person name="Giroux E."/>
            <person name="Bilodeau G."/>
        </authorList>
    </citation>
    <scope>NUCLEOTIDE SEQUENCE [LARGE SCALE GENOMIC DNA]</scope>
    <source>
        <strain evidence="3 4">CBS 268.59</strain>
    </source>
</reference>
<dbReference type="OrthoDB" id="3559580at2759"/>
<dbReference type="PANTHER" id="PTHR35391:SF5">
    <property type="entry name" value="DUF6590 DOMAIN-CONTAINING PROTEIN"/>
    <property type="match status" value="1"/>
</dbReference>
<proteinExistence type="predicted"/>
<feature type="domain" description="DUF6590" evidence="2">
    <location>
        <begin position="446"/>
        <end position="595"/>
    </location>
</feature>
<dbReference type="Pfam" id="PF20233">
    <property type="entry name" value="DUF6590"/>
    <property type="match status" value="2"/>
</dbReference>
<dbReference type="PANTHER" id="PTHR35391">
    <property type="entry name" value="C2H2-TYPE DOMAIN-CONTAINING PROTEIN-RELATED"/>
    <property type="match status" value="1"/>
</dbReference>
<evidence type="ECO:0000313" key="3">
    <source>
        <dbReference type="EMBL" id="TVY81743.1"/>
    </source>
</evidence>
<dbReference type="AlphaFoldDB" id="A0A8T9CG17"/>
<organism evidence="3 4">
    <name type="scientific">Lachnellula suecica</name>
    <dbReference type="NCBI Taxonomy" id="602035"/>
    <lineage>
        <taxon>Eukaryota</taxon>
        <taxon>Fungi</taxon>
        <taxon>Dikarya</taxon>
        <taxon>Ascomycota</taxon>
        <taxon>Pezizomycotina</taxon>
        <taxon>Leotiomycetes</taxon>
        <taxon>Helotiales</taxon>
        <taxon>Lachnaceae</taxon>
        <taxon>Lachnellula</taxon>
    </lineage>
</organism>
<evidence type="ECO:0000256" key="1">
    <source>
        <dbReference type="SAM" id="MobiDB-lite"/>
    </source>
</evidence>
<dbReference type="Proteomes" id="UP000469558">
    <property type="component" value="Unassembled WGS sequence"/>
</dbReference>
<dbReference type="InterPro" id="IPR046497">
    <property type="entry name" value="DUF6590"/>
</dbReference>
<evidence type="ECO:0000313" key="4">
    <source>
        <dbReference type="Proteomes" id="UP000469558"/>
    </source>
</evidence>
<evidence type="ECO:0000259" key="2">
    <source>
        <dbReference type="Pfam" id="PF20233"/>
    </source>
</evidence>
<sequence length="607" mass="68673">MDSRDSKGKRREQTTSRWSEWVWDEPNCQYYRTRQSENGTYEYEYSQRRPSRDHPAQPMMSTEFRNKEDRYGQPGYATDFQNKEDGYGRPVYGSYLSENTYSSAESKVTGNSAQQITSYLTAGEGSHTSSAYLESFSVPATSALDTLADTLKSTSITTPDSGMLDSRFQLINSPSRFFKMGRVFKTLWTEPAGNISEFDGEFVIDATFGQKAYTKIRYFVVIREMQRSCLCLPLNTYNLRGTGKERIRTENYAAVYPSGGQPTIGEEESLIKESFPIIIEDPIERLNPMSRLNFARVYTVEHNLTVLKVGRISGEFLQLFNDYFVETIGSTSTVRFSPNDESAHIPRSFNSDTLADTAMSLDQPYFRPSSETVTSPNIGNSSDIPRTISAYSYHSKSSSSDPWSRFEEEQPYQSSAMTPRSSHKTISGTPGKSEKLDPRYKVVPSKYFKRFRMFKVLWSEPQGIIGSSTIVTSSTLGENKYAEKVYSSIRKFIIVASGSGHSQCVPIMTYQHQGTMKPGVNPNDHAIIYTGNQQPSELEGEASLDRRPIRVVPDTHRDKLGDDSRINYAKIYTVEHNVKVLFVGTIAPESQATFVEDFDSTYNSRAW</sequence>
<comment type="caution">
    <text evidence="3">The sequence shown here is derived from an EMBL/GenBank/DDBJ whole genome shotgun (WGS) entry which is preliminary data.</text>
</comment>
<gene>
    <name evidence="3" type="ORF">LSUE1_G005384</name>
</gene>
<feature type="compositionally biased region" description="Polar residues" evidence="1">
    <location>
        <begin position="411"/>
        <end position="430"/>
    </location>
</feature>
<feature type="region of interest" description="Disordered" evidence="1">
    <location>
        <begin position="396"/>
        <end position="437"/>
    </location>
</feature>
<keyword evidence="4" id="KW-1185">Reference proteome</keyword>
<name>A0A8T9CG17_9HELO</name>